<feature type="compositionally biased region" description="Polar residues" evidence="2">
    <location>
        <begin position="3388"/>
        <end position="3401"/>
    </location>
</feature>
<dbReference type="RefSeq" id="XP_052752560.1">
    <property type="nucleotide sequence ID" value="XM_052896600.1"/>
</dbReference>
<evidence type="ECO:0000256" key="1">
    <source>
        <dbReference type="ARBA" id="ARBA00022448"/>
    </source>
</evidence>
<feature type="compositionally biased region" description="Polar residues" evidence="2">
    <location>
        <begin position="1670"/>
        <end position="1696"/>
    </location>
</feature>
<feature type="region of interest" description="Disordered" evidence="2">
    <location>
        <begin position="1670"/>
        <end position="1702"/>
    </location>
</feature>
<feature type="compositionally biased region" description="Basic and acidic residues" evidence="2">
    <location>
        <begin position="466"/>
        <end position="478"/>
    </location>
</feature>
<evidence type="ECO:0000313" key="11">
    <source>
        <dbReference type="RefSeq" id="XP_052752566.1"/>
    </source>
</evidence>
<evidence type="ECO:0000313" key="12">
    <source>
        <dbReference type="RefSeq" id="XP_052752568.1"/>
    </source>
</evidence>
<reference evidence="5 6" key="1">
    <citation type="submission" date="2025-05" db="UniProtKB">
        <authorList>
            <consortium name="RefSeq"/>
        </authorList>
    </citation>
    <scope>IDENTIFICATION</scope>
    <source>
        <tissue evidence="5 6">Whole larvae</tissue>
    </source>
</reference>
<keyword evidence="1" id="KW-0813">Transport</keyword>
<dbReference type="InterPro" id="IPR039782">
    <property type="entry name" value="VPS13B"/>
</dbReference>
<protein>
    <submittedName>
        <fullName evidence="5 6">Intermembrane lipid transfer protein VPS13B isoform X1</fullName>
    </submittedName>
</protein>
<dbReference type="RefSeq" id="XP_052752564.1">
    <property type="nucleotide sequence ID" value="XM_052896604.1"/>
</dbReference>
<dbReference type="RefSeq" id="XP_052752566.1">
    <property type="nucleotide sequence ID" value="XM_052896606.1"/>
</dbReference>
<dbReference type="GeneID" id="113516347"/>
<dbReference type="Proteomes" id="UP001652740">
    <property type="component" value="Unplaced"/>
</dbReference>
<feature type="compositionally biased region" description="Polar residues" evidence="2">
    <location>
        <begin position="2722"/>
        <end position="2732"/>
    </location>
</feature>
<evidence type="ECO:0000313" key="9">
    <source>
        <dbReference type="RefSeq" id="XP_052752564.1"/>
    </source>
</evidence>
<evidence type="ECO:0000313" key="8">
    <source>
        <dbReference type="RefSeq" id="XP_052752563.1"/>
    </source>
</evidence>
<feature type="region of interest" description="Disordered" evidence="2">
    <location>
        <begin position="2100"/>
        <end position="2129"/>
    </location>
</feature>
<dbReference type="RefSeq" id="XP_052752562.1">
    <property type="nucleotide sequence ID" value="XM_052896602.1"/>
</dbReference>
<name>A0ABM3MMT5_GALME</name>
<dbReference type="PANTHER" id="PTHR12517">
    <property type="entry name" value="VACUOLAR PROTEIN SORTING-ASSOCIATED PROTEIN 13B"/>
    <property type="match status" value="1"/>
</dbReference>
<feature type="region of interest" description="Disordered" evidence="2">
    <location>
        <begin position="866"/>
        <end position="940"/>
    </location>
</feature>
<dbReference type="PANTHER" id="PTHR12517:SF0">
    <property type="entry name" value="INTERMEMBRANE LIPID TRANSFER PROTEIN VPS13B"/>
    <property type="match status" value="1"/>
</dbReference>
<dbReference type="Pfam" id="PF12624">
    <property type="entry name" value="VPS13_N"/>
    <property type="match status" value="1"/>
</dbReference>
<evidence type="ECO:0000313" key="7">
    <source>
        <dbReference type="RefSeq" id="XP_052752562.1"/>
    </source>
</evidence>
<accession>A0ABM3MMT5</accession>
<feature type="domain" description="Chorein N-terminal" evidence="3">
    <location>
        <begin position="5"/>
        <end position="94"/>
    </location>
</feature>
<feature type="compositionally biased region" description="Pro residues" evidence="2">
    <location>
        <begin position="930"/>
        <end position="940"/>
    </location>
</feature>
<evidence type="ECO:0000313" key="4">
    <source>
        <dbReference type="Proteomes" id="UP001652740"/>
    </source>
</evidence>
<evidence type="ECO:0000313" key="6">
    <source>
        <dbReference type="RefSeq" id="XP_052752561.1"/>
    </source>
</evidence>
<evidence type="ECO:0000313" key="5">
    <source>
        <dbReference type="RefSeq" id="XP_052752560.1"/>
    </source>
</evidence>
<feature type="region of interest" description="Disordered" evidence="2">
    <location>
        <begin position="3366"/>
        <end position="3401"/>
    </location>
</feature>
<dbReference type="RefSeq" id="XP_052752563.1">
    <property type="nucleotide sequence ID" value="XM_052896603.1"/>
</dbReference>
<evidence type="ECO:0000256" key="2">
    <source>
        <dbReference type="SAM" id="MobiDB-lite"/>
    </source>
</evidence>
<feature type="compositionally biased region" description="Basic and acidic residues" evidence="2">
    <location>
        <begin position="3375"/>
        <end position="3387"/>
    </location>
</feature>
<dbReference type="InterPro" id="IPR026854">
    <property type="entry name" value="VPS13_N"/>
</dbReference>
<sequence>MFKIESYVTPILLSYVDKYVRDFKPADAQVSLWGGGVALHNLVLKADVLQQEVALPFTLVSGRIHELLIQVPWTKIMSEPIVVTIDTIECVLSLNPPPPPDESPPPEIPSRKTQVVEAPPGYMQALVRRIVSNIALRVHHLIVKYVQDDIVLSLNVKHLAVDSAGANWEPAFADIEQAEPVIRRLVRLDDLTLCLDRADSDGKIRFYQEPLLYRCQLDLRVLTRLVSASTRRASSLSVQLRSTRLAWGVTSEQLVLLLRLMRERTAATKQPPPAPKPSVVQSTPLHVMSSNSAEPARQESWSEWAWSWLPTWMDREGVEETPMPAAPTPIFFTAYLDDVSFVFKVMEVDSSTRKRARGVLELSASHAAIKSCVCAPTTLRVRLGARALTLKSHGRCTCGHLDTPNNQDSIIYLCKSKSEDQEGAWCWPEEDMNSGKIETAEAVDEGYRVSPVHLQSEFRSTTEQLDESHQQEQPKMQEAEEGDDFWRKLAPVLSVEYNHERSPPQPYTNPYDNPPLEFQYSDWVEVCNTRVTLALVELRVCMGLVHRLAAVNNIFKELPPMPQPDLPMRTLTVEECEALCDNLPQRRVNIEVTGLQVRVHPWDHSPHERSTAPPIVLDLELPNTTVLINGPLYPHRVCSAACQMPDDSGPLWQGARLHISAAVSSLAVRINSPTECQRRPCAHLDVRLLLHILLNREFFERRESVNFSYSLKIREAKVCGSAARLQAACHVPLSLVQQAASTALRHTSLAKDALNDSECVAIELTAEEVSARGYTTRHINTHLLSVQSARATAHHATKDEELKQAWLFSAPDAPTTTPYLRFAVQWCTQPVANSLDFVGVWTEPTAVAVDPLLVAWLAYKPIVRPNTESQPTTLPTKPVSTQYFLRRRTTPPSSSGRGASRTGSGAELVHVRPRSLGSSSEPSEKKESKPPPQATKPPEPLWSGEWLLRAHSRLKHMLVSVELGLVLVYVTPRTASALDCATVRDAMERHAADHKHVIAFSLGRLSMHSSSMTKHLWQDIKHDGPTFVMRKPDYNPDDDESFPWKMRLADMSCYTLTARPVPEPLARDQAGGLRSQIKMAAVTPRTVLELVTTTVTLSVVTKSLHIKTMTRKEQKKHAEATAEEERMKYFKGGIDFKPSTLKEFVRGPSKRRKSSPDPEPKQQPAPAAVAGPVVSLGVHVHADTPPIIVRLDYDQMQVVGAALHCFKHILTLVQRAPTATRQVHTAAGGSHRTIISRSVSELEEQNSQSEDTPSENRSELISIFESQSVQQKPVDMKTFFWLQWVVSRATLVVSTRRVKLAFDVDDVISTVDVQQHYNQLKVKLASASVRHYERTSNDDWAAGVLRGRVLEAREPTNAKEDNHFLAVTITQAQISNLPPSWKEELHPKLLEQKTSTDSMWEIYATLAPLEVVLQPSVLENIVSLVHQMSPRSFCPLQGQVEQRVSTWQWPFCYVTAGGLRLLVTTEDENSENDDTFMFVVGKVTVNPHPENPICRRSINAGAESGWLGNAYEGRQYEVLVKNVGIRSAQFSQLVFQEASESEIMKGTGGENPALKWSQPVVSPVITPMLHAVDMGCVVAPALYAGGVLRCGPAVDLSLLSDCAVELSAAQLRLLRAVLADIHGAVSHATDTGSTLEDEKPGVCPYATLLMSRDTTGDSPTLLSDSTLIEETSKSASDMGQSVQADSGVETSNSTYKSSRHTEDTPLLTKKSVSVAFAEQMADASEFLEVFVTMGMIEVSLYTVDDGSPEVVALRPPTLPSTAPTEPVVQTVVEESKETAANDDRLAGSQCSRSLTETIRNADIGKTKLEGAALMSHVRKHEGNLPLLHMTLYQPNLYYWRRKNQKSLQVSLFNAWLGLGVGQVEGQWHAALVSTARGVPDPVTDIPPALATMKIVVPTVGGYTSSGSGRGTVRIDVERPVQIEVSEDRLRRIKGIHALIEGRVMSPVQEFQTPVVKLPFLYKFRRFMVQNSLESVTVHTSQVLVCGSEGTVGWDAACAQAAAGSRPERAHARALITALVVAAGPPSDRRHVLLHPLIIGAELQATWEAWRRAEGGHAACEPTIRLNVDFDRITLDLRPADLTVLSNIQQTVDDLFGEKVRPPPTSSDSEDTCHVHEDGPISQPSVPSLVPRTSSVASVDIEAGDHYYKDDLRSGAFKIVSGGQLPMAYQVTVHGNAVSWRYPHPRTVTRIVAFPIPGQDKETECVLELYSQTLGCWQPHTYFELPVHEPRELKLYVTPPDAVFAVMWRVRTYSEALDKTVPFEFNLIKFLPRTDPLACESPPGSQAGRTSVPTGGVTAEQLSGVLRVDSYFAPRLLPRAKLSLRMVAFELNAHNSLPALTSQATALEGYYVSRPLMRSHRVLRVSARDVIGHAHLDSPAGKMLLLDAKLGSNILDSGTGTMEKLVEEFRVRAAASVGTGGPRVRCRAACVHALLHVPRMRTLLSLAADWKAAIDKCAGKPATDEPQPEVKVRTAGEAAAAAAEALEGRVSLWVHNSCASALRIGQEGTDEVVPLGPGARLAYRWRSPVAAKKLRIALAGPTADWRWSNSIPFMGGSTRVRLEDGVHVHVRVEDAGATRTMHLSGRLTLANMLRRNVLYKVRAHCPSSNQWRTVCSGELEYESVGRSVICAADCDMVLKIKFTSHDTGWSGDIPLKECPKENVPWLVKVPSEGEGGTPYMAVWCRVARARSDGRSLAALWPLYVLRSQLPLDTDVMIVTDTAVSSTEPPNDQSRPPPLIQTAPGRGASTHLVAPGTTAARHKLSFQYRNIECPVTREAAPLHYGVTDTSVFDKRTPVNNIEEVVDEVLAWLRRSGRDAKSAWPYSIVAKQWPGEWQPALLQPRSDVTVRYEAVRAGGGCSLQARLSPLVLLCNAAPTVLTLRAHDAAPLCRLEPGRAVAPPSALLQKPFFLSVEVGRETFVSGQLQVCPREPGRYAAPPPGQLALGHAAHIAVQCSHKVALLTMHYEIKEEINVLGVGSTYMLLNRLDNDILVSAIAVPNEVGDDIVLCPKAFKVVPPTKEGSIHGTPLCRFWLRGRWRGGNPLELRMYICLALGKSGEETYPTHTPVPIRVGDEHAPARRAIALIDADNRSVAVVVTQLKQDGRWLISVARDPCPQFVVHNCTSCPLAVAQPVHFTDEPSTSYINATPECSGVRWWCVVQPNAVTHYSSPAHCARYPPPATPAPPTVPFLIFAKAKAEDDAPQWCAAVAAAEGEQLVQVCGGVTVKLRVRTHHHTTLLELHDVDHRDISASDIRRRLLGPFISQDSANLTSNIDSHSKCGLQRIAAEEKLLNVSTVLQQTPTAKKAEVDLQKSTVAIARMESVASGSTVQTNETLQVPDERVQNAGTLVPLDGNVDAMKALTLTGMDDGGGIESEIEKSPLTKKGETDPNNLGDTDSSNTAFTFNEVPVSEWERGGGGSGGAWPQMERVRCVVDAVVLEVAAATDARPLLALHADHAALHMLADRKRTRTTLSISDVQIDNLQYDSGQYDFAVVASTRGERSPSERWPPLWSMFAEQESFESQSGNARLTLALQHDKWTVANCDYNELTEVEISLGPLALYVEDAYVSALVSLWRLALPATVVSEASAALADERTLQRPLRLRTLHVQPLDLTLTLHTAVRMYIALDQSPLRLSAFRLQDMVTSPERLTHALTVHYLSAAILGAGWVVGGLELLGAPGALAARVGGATGGVRGVASAAAAALLRSLSAWAGSLARNLDLLAGDEEHARRAAAARRRPPPSFVAGLAAGITNFAINILGAVGGLAHHPLVGVAVGETESGAAALRRGLLGALTKPLSATADLVAYAGHGLLTQTGWDPVPQPRTLHTEYECGELCISGWRRDCVRWTFRLADLSAVDGFEVLLDNAPLQLLITHKFLVVADPETERIVEMIDFRFCTLHPFQGHVIELCVTQRRPTKASESRAVDEDDEFQISAAAMARVARYTGAEGTTAAEARVLAMLPAPARAHALYATLTSAIHHNADTHFPLL</sequence>
<evidence type="ECO:0000259" key="3">
    <source>
        <dbReference type="Pfam" id="PF12624"/>
    </source>
</evidence>
<organism evidence="4 5">
    <name type="scientific">Galleria mellonella</name>
    <name type="common">Greater wax moth</name>
    <dbReference type="NCBI Taxonomy" id="7137"/>
    <lineage>
        <taxon>Eukaryota</taxon>
        <taxon>Metazoa</taxon>
        <taxon>Ecdysozoa</taxon>
        <taxon>Arthropoda</taxon>
        <taxon>Hexapoda</taxon>
        <taxon>Insecta</taxon>
        <taxon>Pterygota</taxon>
        <taxon>Neoptera</taxon>
        <taxon>Endopterygota</taxon>
        <taxon>Lepidoptera</taxon>
        <taxon>Glossata</taxon>
        <taxon>Ditrysia</taxon>
        <taxon>Pyraloidea</taxon>
        <taxon>Pyralidae</taxon>
        <taxon>Galleriinae</taxon>
        <taxon>Galleria</taxon>
    </lineage>
</organism>
<keyword evidence="4" id="KW-1185">Reference proteome</keyword>
<feature type="region of interest" description="Disordered" evidence="2">
    <location>
        <begin position="2722"/>
        <end position="2746"/>
    </location>
</feature>
<feature type="compositionally biased region" description="Polar residues" evidence="2">
    <location>
        <begin position="866"/>
        <end position="883"/>
    </location>
</feature>
<feature type="region of interest" description="Disordered" evidence="2">
    <location>
        <begin position="459"/>
        <end position="481"/>
    </location>
</feature>
<dbReference type="RefSeq" id="XP_052752561.1">
    <property type="nucleotide sequence ID" value="XM_052896601.1"/>
</dbReference>
<feature type="region of interest" description="Disordered" evidence="2">
    <location>
        <begin position="266"/>
        <end position="294"/>
    </location>
</feature>
<feature type="region of interest" description="Disordered" evidence="2">
    <location>
        <begin position="1141"/>
        <end position="1169"/>
    </location>
</feature>
<dbReference type="RefSeq" id="XP_052752568.1">
    <property type="nucleotide sequence ID" value="XM_052896608.1"/>
</dbReference>
<dbReference type="RefSeq" id="XP_052752565.1">
    <property type="nucleotide sequence ID" value="XM_052896605.1"/>
</dbReference>
<gene>
    <name evidence="5 6 7 8 9 10 11 12" type="primary">LOC113516347</name>
</gene>
<proteinExistence type="predicted"/>
<feature type="compositionally biased region" description="Low complexity" evidence="2">
    <location>
        <begin position="890"/>
        <end position="906"/>
    </location>
</feature>
<evidence type="ECO:0000313" key="10">
    <source>
        <dbReference type="RefSeq" id="XP_052752565.1"/>
    </source>
</evidence>